<dbReference type="PANTHER" id="PTHR43649">
    <property type="entry name" value="ARABINOSE-BINDING PROTEIN-RELATED"/>
    <property type="match status" value="1"/>
</dbReference>
<dbReference type="EMBL" id="CP000246">
    <property type="protein sequence ID" value="ABG84742.1"/>
    <property type="molecule type" value="Genomic_DNA"/>
</dbReference>
<keyword evidence="1" id="KW-0732">Signal</keyword>
<organism evidence="3 4">
    <name type="scientific">Clostridium perfringens (strain ATCC 13124 / DSM 756 / JCM 1290 / NCIMB 6125 / NCTC 8237 / Type A)</name>
    <dbReference type="NCBI Taxonomy" id="195103"/>
    <lineage>
        <taxon>Bacteria</taxon>
        <taxon>Bacillati</taxon>
        <taxon>Bacillota</taxon>
        <taxon>Clostridia</taxon>
        <taxon>Eubacteriales</taxon>
        <taxon>Clostridiaceae</taxon>
        <taxon>Clostridium</taxon>
    </lineage>
</organism>
<keyword evidence="4" id="KW-1185">Reference proteome</keyword>
<dbReference type="STRING" id="195103.CPF_1466"/>
<dbReference type="PROSITE" id="PS51257">
    <property type="entry name" value="PROKAR_LIPOPROTEIN"/>
    <property type="match status" value="1"/>
</dbReference>
<proteinExistence type="predicted"/>
<dbReference type="SUPFAM" id="SSF53850">
    <property type="entry name" value="Periplasmic binding protein-like II"/>
    <property type="match status" value="1"/>
</dbReference>
<feature type="signal peptide" evidence="1">
    <location>
        <begin position="1"/>
        <end position="23"/>
    </location>
</feature>
<sequence>MLKNKKLIALLLGGIIGTSSILAGCGSGGSASSSDGEGEKPVNLVWYVIGKPQNDGELVEEEVNKYIKDKINATVDIKHIDFGDYSQKMNVIANSGEEYDLAFTCSWAFPYLDNARKGAFLELNDLIDSHGKDLKNVIDERLWKGAEVDGNIYAVPNQKEIAGAPMWVFDKELVEKYDIPYQDIHSVDDLEPWLALIKEKEPDFVPFYTQGDGIPIEGIEDITSGLGIFYDDKSLTVKNMYETEELKHLFTKLREFYEKGYINQDAAVSNMKNEVKRFVWKADGQPYAENGWSQSLGREVVTSSIVSSYVTNASTTGAMTAISATSKHPEKAMELINLVNKDSTLRNLLMFGIEGTHYEKVSDNQIKRDPNGPYSVTSWAYGNLFDTYVLDSDPVDKWDAFEEFNQKAKTSTILGFKFDTEKVVTQMSAVSNAFEEFIKPLYTGSVDTEETLEKLNKKLYDSGLEDIKVELQRQLDEWKKENK</sequence>
<dbReference type="Pfam" id="PF01547">
    <property type="entry name" value="SBP_bac_1"/>
    <property type="match status" value="1"/>
</dbReference>
<accession>A0A0H2YV61</accession>
<dbReference type="AlphaFoldDB" id="A0A0H2YV61"/>
<evidence type="ECO:0000259" key="2">
    <source>
        <dbReference type="Pfam" id="PF12010"/>
    </source>
</evidence>
<dbReference type="PANTHER" id="PTHR43649:SF17">
    <property type="entry name" value="ABC TRANSPORTER SOLUTE BINDING PROTEIN-SUGAR TRANSPORT"/>
    <property type="match status" value="1"/>
</dbReference>
<dbReference type="InterPro" id="IPR050490">
    <property type="entry name" value="Bact_solute-bd_prot1"/>
</dbReference>
<name>A0A0H2YV61_CLOP1</name>
<dbReference type="eggNOG" id="COG1653">
    <property type="taxonomic scope" value="Bacteria"/>
</dbReference>
<dbReference type="InterPro" id="IPR022627">
    <property type="entry name" value="DUF3502"/>
</dbReference>
<dbReference type="KEGG" id="cpf:CPF_1466"/>
<feature type="domain" description="DUF3502" evidence="2">
    <location>
        <begin position="413"/>
        <end position="480"/>
    </location>
</feature>
<dbReference type="HOGENOM" id="CLU_037301_1_0_9"/>
<feature type="chain" id="PRO_5039627923" evidence="1">
    <location>
        <begin position="24"/>
        <end position="483"/>
    </location>
</feature>
<gene>
    <name evidence="3" type="ordered locus">CPF_1466</name>
</gene>
<dbReference type="PaxDb" id="195103-CPF_1466"/>
<evidence type="ECO:0000256" key="1">
    <source>
        <dbReference type="SAM" id="SignalP"/>
    </source>
</evidence>
<dbReference type="InterPro" id="IPR006059">
    <property type="entry name" value="SBP"/>
</dbReference>
<keyword evidence="3" id="KW-0449">Lipoprotein</keyword>
<dbReference type="Proteomes" id="UP000001823">
    <property type="component" value="Chromosome"/>
</dbReference>
<evidence type="ECO:0000313" key="4">
    <source>
        <dbReference type="Proteomes" id="UP000001823"/>
    </source>
</evidence>
<evidence type="ECO:0000313" key="3">
    <source>
        <dbReference type="EMBL" id="ABG84742.1"/>
    </source>
</evidence>
<dbReference type="Gene3D" id="3.40.190.10">
    <property type="entry name" value="Periplasmic binding protein-like II"/>
    <property type="match status" value="2"/>
</dbReference>
<reference evidence="3 4" key="1">
    <citation type="journal article" date="2006" name="Genome Res.">
        <title>Skewed genomic variability in strains of the toxigenic bacterial pathogen, Clostridium perfringens.</title>
        <authorList>
            <person name="Myers G.S."/>
            <person name="Rasko D.A."/>
            <person name="Cheung J.K."/>
            <person name="Ravel J."/>
            <person name="Seshadri R."/>
            <person name="Deboy R.T."/>
            <person name="Ren Q."/>
            <person name="Varga J."/>
            <person name="Awad M.M."/>
            <person name="Brinkac L.M."/>
            <person name="Daugherty S.C."/>
            <person name="Haft D.H."/>
            <person name="Dodson R.J."/>
            <person name="Madupu R."/>
            <person name="Nelson W.C."/>
            <person name="Rosovitz M.J."/>
            <person name="Sullivan S.A."/>
            <person name="Khouri H."/>
            <person name="Dimitrov G.I."/>
            <person name="Watkins K.L."/>
            <person name="Mulligan S."/>
            <person name="Benton J."/>
            <person name="Radune D."/>
            <person name="Fisher D.J."/>
            <person name="Atkins H.S."/>
            <person name="Hiscox T."/>
            <person name="Jost B.H."/>
            <person name="Billington S.J."/>
            <person name="Songer J.G."/>
            <person name="McClane B.A."/>
            <person name="Titball R.W."/>
            <person name="Rood J.I."/>
            <person name="Melville S.B."/>
            <person name="Paulsen I.T."/>
        </authorList>
    </citation>
    <scope>NUCLEOTIDE SEQUENCE [LARGE SCALE GENOMIC DNA]</scope>
    <source>
        <strain evidence="4">ATCC 13124 / DSM 756 / JCM 1290 / NCIMB 6125 / NCTC 8237 / S 107 / Type A</strain>
    </source>
</reference>
<dbReference type="Pfam" id="PF12010">
    <property type="entry name" value="DUF3502"/>
    <property type="match status" value="1"/>
</dbReference>
<protein>
    <submittedName>
        <fullName evidence="3">Lipoprotein</fullName>
    </submittedName>
</protein>
<dbReference type="RefSeq" id="WP_011590717.1">
    <property type="nucleotide sequence ID" value="NC_008261.1"/>
</dbReference>